<dbReference type="AlphaFoldDB" id="Q1QI34"/>
<dbReference type="RefSeq" id="WP_011511766.1">
    <property type="nucleotide sequence ID" value="NC_007964.1"/>
</dbReference>
<dbReference type="GO" id="GO:0016791">
    <property type="term" value="F:phosphatase activity"/>
    <property type="evidence" value="ECO:0007669"/>
    <property type="project" value="TreeGrafter"/>
</dbReference>
<evidence type="ECO:0000313" key="2">
    <source>
        <dbReference type="EMBL" id="ABE64113.1"/>
    </source>
</evidence>
<dbReference type="GO" id="GO:0005737">
    <property type="term" value="C:cytoplasm"/>
    <property type="evidence" value="ECO:0007669"/>
    <property type="project" value="TreeGrafter"/>
</dbReference>
<dbReference type="GO" id="GO:0008803">
    <property type="term" value="F:bis(5'-nucleosyl)-tetraphosphatase (symmetrical) activity"/>
    <property type="evidence" value="ECO:0007669"/>
    <property type="project" value="TreeGrafter"/>
</dbReference>
<dbReference type="InterPro" id="IPR029052">
    <property type="entry name" value="Metallo-depent_PP-like"/>
</dbReference>
<dbReference type="PANTHER" id="PTHR42850">
    <property type="entry name" value="METALLOPHOSPHOESTERASE"/>
    <property type="match status" value="1"/>
</dbReference>
<protein>
    <recommendedName>
        <fullName evidence="1">Calcineurin-like phosphoesterase domain-containing protein</fullName>
    </recommendedName>
</protein>
<dbReference type="OrthoDB" id="9807890at2"/>
<dbReference type="InterPro" id="IPR050126">
    <property type="entry name" value="Ap4A_hydrolase"/>
</dbReference>
<sequence length="228" mass="24950">MSLTYVIPDIHGRFDLMSEALHGVHAYAAGNGGTLVMLGDYVDKGPDSNRVIARLRRGMPDGWSFVPLKGNHDAMMVAAWRDPANMTRWLKRGGDAVLESYGGDPSVIPRTDIAWLDALPLTYTDAHRVYVHAGLDPGVARDAQPETTLLWKRYPKGEAAGFEGRHVVHGHNSFAQGPELYQGRTNLDTRSWRTGRLVTGVFDDAVPGGPVDFIVVHGPAQERLGQSL</sequence>
<dbReference type="Pfam" id="PF00149">
    <property type="entry name" value="Metallophos"/>
    <property type="match status" value="1"/>
</dbReference>
<evidence type="ECO:0000259" key="1">
    <source>
        <dbReference type="Pfam" id="PF00149"/>
    </source>
</evidence>
<dbReference type="Proteomes" id="UP000001953">
    <property type="component" value="Chromosome"/>
</dbReference>
<evidence type="ECO:0000313" key="3">
    <source>
        <dbReference type="Proteomes" id="UP000001953"/>
    </source>
</evidence>
<dbReference type="InterPro" id="IPR004843">
    <property type="entry name" value="Calcineurin-like_PHP"/>
</dbReference>
<dbReference type="EMBL" id="CP000319">
    <property type="protein sequence ID" value="ABE64113.1"/>
    <property type="molecule type" value="Genomic_DNA"/>
</dbReference>
<feature type="domain" description="Calcineurin-like phosphoesterase" evidence="1">
    <location>
        <begin position="5"/>
        <end position="175"/>
    </location>
</feature>
<accession>Q1QI34</accession>
<dbReference type="KEGG" id="nha:Nham_3383"/>
<dbReference type="GO" id="GO:0110154">
    <property type="term" value="P:RNA decapping"/>
    <property type="evidence" value="ECO:0007669"/>
    <property type="project" value="TreeGrafter"/>
</dbReference>
<organism evidence="2 3">
    <name type="scientific">Nitrobacter hamburgensis (strain DSM 10229 / NCIMB 13809 / X14)</name>
    <dbReference type="NCBI Taxonomy" id="323097"/>
    <lineage>
        <taxon>Bacteria</taxon>
        <taxon>Pseudomonadati</taxon>
        <taxon>Pseudomonadota</taxon>
        <taxon>Alphaproteobacteria</taxon>
        <taxon>Hyphomicrobiales</taxon>
        <taxon>Nitrobacteraceae</taxon>
        <taxon>Nitrobacter</taxon>
    </lineage>
</organism>
<dbReference type="PANTHER" id="PTHR42850:SF4">
    <property type="entry name" value="ZINC-DEPENDENT ENDOPOLYPHOSPHATASE"/>
    <property type="match status" value="1"/>
</dbReference>
<gene>
    <name evidence="2" type="ordered locus">Nham_3383</name>
</gene>
<dbReference type="STRING" id="323097.Nham_3383"/>
<dbReference type="Gene3D" id="3.60.21.10">
    <property type="match status" value="1"/>
</dbReference>
<dbReference type="SUPFAM" id="SSF56300">
    <property type="entry name" value="Metallo-dependent phosphatases"/>
    <property type="match status" value="1"/>
</dbReference>
<dbReference type="eggNOG" id="COG0639">
    <property type="taxonomic scope" value="Bacteria"/>
</dbReference>
<reference evidence="2 3" key="1">
    <citation type="submission" date="2006-03" db="EMBL/GenBank/DDBJ databases">
        <title>Complete sequence of chromosome of Nitrobacter hamburgensis X14.</title>
        <authorList>
            <consortium name="US DOE Joint Genome Institute"/>
            <person name="Copeland A."/>
            <person name="Lucas S."/>
            <person name="Lapidus A."/>
            <person name="Barry K."/>
            <person name="Detter J.C."/>
            <person name="Glavina del Rio T."/>
            <person name="Hammon N."/>
            <person name="Israni S."/>
            <person name="Dalin E."/>
            <person name="Tice H."/>
            <person name="Pitluck S."/>
            <person name="Chain P."/>
            <person name="Malfatti S."/>
            <person name="Shin M."/>
            <person name="Vergez L."/>
            <person name="Schmutz J."/>
            <person name="Larimer F."/>
            <person name="Land M."/>
            <person name="Hauser L."/>
            <person name="Kyrpides N."/>
            <person name="Ivanova N."/>
            <person name="Ward B."/>
            <person name="Arp D."/>
            <person name="Klotz M."/>
            <person name="Stein L."/>
            <person name="O'Mullan G."/>
            <person name="Starkenburg S."/>
            <person name="Sayavedra L."/>
            <person name="Poret-Peterson A.T."/>
            <person name="Gentry M.E."/>
            <person name="Bruce D."/>
            <person name="Richardson P."/>
        </authorList>
    </citation>
    <scope>NUCLEOTIDE SEQUENCE [LARGE SCALE GENOMIC DNA]</scope>
    <source>
        <strain evidence="3">DSM 10229 / NCIMB 13809 / X14</strain>
    </source>
</reference>
<proteinExistence type="predicted"/>
<keyword evidence="3" id="KW-1185">Reference proteome</keyword>
<dbReference type="HOGENOM" id="CLU_023125_4_1_5"/>
<name>Q1QI34_NITHX</name>